<evidence type="ECO:0000313" key="1">
    <source>
        <dbReference type="EMBL" id="PWK27233.1"/>
    </source>
</evidence>
<comment type="caution">
    <text evidence="1">The sequence shown here is derived from an EMBL/GenBank/DDBJ whole genome shotgun (WGS) entry which is preliminary data.</text>
</comment>
<name>A0A316E902_9ACTN</name>
<proteinExistence type="predicted"/>
<keyword evidence="2" id="KW-1185">Reference proteome</keyword>
<organism evidence="1 2">
    <name type="scientific">Actinoplanes xinjiangensis</name>
    <dbReference type="NCBI Taxonomy" id="512350"/>
    <lineage>
        <taxon>Bacteria</taxon>
        <taxon>Bacillati</taxon>
        <taxon>Actinomycetota</taxon>
        <taxon>Actinomycetes</taxon>
        <taxon>Micromonosporales</taxon>
        <taxon>Micromonosporaceae</taxon>
        <taxon>Actinoplanes</taxon>
    </lineage>
</organism>
<reference evidence="1 2" key="1">
    <citation type="submission" date="2018-05" db="EMBL/GenBank/DDBJ databases">
        <title>Genomic Encyclopedia of Archaeal and Bacterial Type Strains, Phase II (KMG-II): from individual species to whole genera.</title>
        <authorList>
            <person name="Goeker M."/>
        </authorList>
    </citation>
    <scope>NUCLEOTIDE SEQUENCE [LARGE SCALE GENOMIC DNA]</scope>
    <source>
        <strain evidence="1 2">DSM 45184</strain>
    </source>
</reference>
<dbReference type="AlphaFoldDB" id="A0A316E902"/>
<gene>
    <name evidence="1" type="ORF">BC793_15615</name>
</gene>
<dbReference type="Proteomes" id="UP000245697">
    <property type="component" value="Unassembled WGS sequence"/>
</dbReference>
<sequence length="76" mass="7952">MPWRRSRSGAAVLELSNAYCRHHAWPFCQGQAVGGSGGVVQSPVNLGPAEIDAVSALTRFSGAPGEVNAEIGTSWQ</sequence>
<protein>
    <submittedName>
        <fullName evidence="1">Uncharacterized protein</fullName>
    </submittedName>
</protein>
<accession>A0A316E902</accession>
<dbReference type="EMBL" id="QGGR01000056">
    <property type="protein sequence ID" value="PWK27233.1"/>
    <property type="molecule type" value="Genomic_DNA"/>
</dbReference>
<evidence type="ECO:0000313" key="2">
    <source>
        <dbReference type="Proteomes" id="UP000245697"/>
    </source>
</evidence>